<organism evidence="2">
    <name type="scientific">Siphoviridae sp. ctaDn21</name>
    <dbReference type="NCBI Taxonomy" id="2825563"/>
    <lineage>
        <taxon>Viruses</taxon>
        <taxon>Duplodnaviria</taxon>
        <taxon>Heunggongvirae</taxon>
        <taxon>Uroviricota</taxon>
        <taxon>Caudoviricetes</taxon>
    </lineage>
</organism>
<name>A0A8S5UUZ4_9CAUD</name>
<sequence>MAQKADIDLVMENIGNYDSPNPYTREYISALLDHHKSVAYVSYKLCLLKTRNDAVTLGPISLKGDADYWKRMAQLFYDEYRAEQQEQELSASEGSTILMRRADGT</sequence>
<accession>A0A8S5UUZ4</accession>
<reference evidence="2" key="1">
    <citation type="journal article" date="2021" name="Proc. Natl. Acad. Sci. U.S.A.">
        <title>A Catalog of Tens of Thousands of Viruses from Human Metagenomes Reveals Hidden Associations with Chronic Diseases.</title>
        <authorList>
            <person name="Tisza M.J."/>
            <person name="Buck C.B."/>
        </authorList>
    </citation>
    <scope>NUCLEOTIDE SEQUENCE</scope>
    <source>
        <strain evidence="2">CtaDn21</strain>
    </source>
</reference>
<evidence type="ECO:0000256" key="1">
    <source>
        <dbReference type="SAM" id="MobiDB-lite"/>
    </source>
</evidence>
<proteinExistence type="predicted"/>
<feature type="region of interest" description="Disordered" evidence="1">
    <location>
        <begin position="86"/>
        <end position="105"/>
    </location>
</feature>
<evidence type="ECO:0000313" key="2">
    <source>
        <dbReference type="EMBL" id="DAF98312.1"/>
    </source>
</evidence>
<dbReference type="EMBL" id="BK016144">
    <property type="protein sequence ID" value="DAF98312.1"/>
    <property type="molecule type" value="Genomic_DNA"/>
</dbReference>
<protein>
    <submittedName>
        <fullName evidence="2">Uncharacterized protein</fullName>
    </submittedName>
</protein>